<protein>
    <submittedName>
        <fullName evidence="1">Uncharacterized protein</fullName>
    </submittedName>
</protein>
<accession>A0A7S1FK97</accession>
<dbReference type="EMBL" id="HBFR01001263">
    <property type="protein sequence ID" value="CAD8873674.1"/>
    <property type="molecule type" value="Transcribed_RNA"/>
</dbReference>
<proteinExistence type="predicted"/>
<gene>
    <name evidence="1" type="ORF">CHYS00102_LOCUS832</name>
</gene>
<organism evidence="1">
    <name type="scientific">Corethron hystrix</name>
    <dbReference type="NCBI Taxonomy" id="216773"/>
    <lineage>
        <taxon>Eukaryota</taxon>
        <taxon>Sar</taxon>
        <taxon>Stramenopiles</taxon>
        <taxon>Ochrophyta</taxon>
        <taxon>Bacillariophyta</taxon>
        <taxon>Coscinodiscophyceae</taxon>
        <taxon>Corethrophycidae</taxon>
        <taxon>Corethrales</taxon>
        <taxon>Corethraceae</taxon>
        <taxon>Corethron</taxon>
    </lineage>
</organism>
<name>A0A7S1FK97_9STRA</name>
<evidence type="ECO:0000313" key="1">
    <source>
        <dbReference type="EMBL" id="CAD8873674.1"/>
    </source>
</evidence>
<dbReference type="AlphaFoldDB" id="A0A7S1FK97"/>
<reference evidence="1" key="1">
    <citation type="submission" date="2021-01" db="EMBL/GenBank/DDBJ databases">
        <authorList>
            <person name="Corre E."/>
            <person name="Pelletier E."/>
            <person name="Niang G."/>
            <person name="Scheremetjew M."/>
            <person name="Finn R."/>
            <person name="Kale V."/>
            <person name="Holt S."/>
            <person name="Cochrane G."/>
            <person name="Meng A."/>
            <person name="Brown T."/>
            <person name="Cohen L."/>
        </authorList>
    </citation>
    <scope>NUCLEOTIDE SEQUENCE</scope>
    <source>
        <strain evidence="1">308</strain>
    </source>
</reference>
<sequence length="327" mass="35507">MSMDDKVRKAPLGGKKSVLGSIASMLFHVLSLGLPSSFSFSPSVTSSRSGASTSTTWLASSSSTFPDHSAISRREAFFRAAAAGASSAALFVPLRPSSASTASTAEAMGGNLNDLPPEATRSYLQYRVPFVISSDFYIFELQEKLESTDDWGEIGQLFQANGGRGASLPSRIEREFVNPMRILGLSMPPDTAEKMQDSQAIFERGMFKLGQATKGIRRDIPIVIDAAQIKLANDGWEEGRKGLNGFIVALNEATGLDDVQTLPPRGPNQFQEYGRSKRRYNELVKKTKLCQNRGGPTLAQAWGGLMVTGYLQDSCGIPDLELYFNQK</sequence>